<feature type="compositionally biased region" description="Basic and acidic residues" evidence="3">
    <location>
        <begin position="253"/>
        <end position="273"/>
    </location>
</feature>
<sequence>MTAADAVTDGSKNSRITKNRVDVRVQKQQGGFFLDVAFAAEQAGVTALFGPSGAGKTSVVNMVAGLSRPDRGRITIGDRCCFDGETGIYLPPEKRRIGYVFQEARLFPHLTVRANLTFGMNRLKPSDRFVGVEPVVSLLGIGSLLKRRPARLSGGEKQRVAIGRALLCSPQLLLMDEPLASLDQARKEELLPYIRTLSIRFRIPILYVSHQMEEIASVADSLVCLENGRVIEHSPVSRNNRPFPGTPGTCRPRTGDRTPCSRDTGRFPLDDHP</sequence>
<proteinExistence type="predicted"/>
<dbReference type="Proteomes" id="UP000014216">
    <property type="component" value="Unassembled WGS sequence"/>
</dbReference>
<feature type="region of interest" description="Disordered" evidence="3">
    <location>
        <begin position="235"/>
        <end position="273"/>
    </location>
</feature>
<dbReference type="AlphaFoldDB" id="S0FYD5"/>
<dbReference type="RefSeq" id="WP_006967568.1">
    <property type="nucleotide sequence ID" value="NZ_APJX01000009.1"/>
</dbReference>
<evidence type="ECO:0000256" key="2">
    <source>
        <dbReference type="ARBA" id="ARBA00022840"/>
    </source>
</evidence>
<comment type="caution">
    <text evidence="5">The sequence shown here is derived from an EMBL/GenBank/DDBJ whole genome shotgun (WGS) entry which is preliminary data.</text>
</comment>
<dbReference type="PANTHER" id="PTHR43514:SF4">
    <property type="entry name" value="ABC TRANSPORTER I FAMILY MEMBER 10"/>
    <property type="match status" value="1"/>
</dbReference>
<keyword evidence="2 5" id="KW-0067">ATP-binding</keyword>
<dbReference type="OrthoDB" id="9809450at2"/>
<dbReference type="InterPro" id="IPR027417">
    <property type="entry name" value="P-loop_NTPase"/>
</dbReference>
<dbReference type="PROSITE" id="PS00211">
    <property type="entry name" value="ABC_TRANSPORTER_1"/>
    <property type="match status" value="1"/>
</dbReference>
<organism evidence="5 6">
    <name type="scientific">Desulfotignum phosphitoxidans DSM 13687</name>
    <dbReference type="NCBI Taxonomy" id="1286635"/>
    <lineage>
        <taxon>Bacteria</taxon>
        <taxon>Pseudomonadati</taxon>
        <taxon>Thermodesulfobacteriota</taxon>
        <taxon>Desulfobacteria</taxon>
        <taxon>Desulfobacterales</taxon>
        <taxon>Desulfobacteraceae</taxon>
        <taxon>Desulfotignum</taxon>
    </lineage>
</organism>
<dbReference type="PATRIC" id="fig|1286635.3.peg.3664"/>
<evidence type="ECO:0000256" key="3">
    <source>
        <dbReference type="SAM" id="MobiDB-lite"/>
    </source>
</evidence>
<keyword evidence="5" id="KW-0378">Hydrolase</keyword>
<feature type="domain" description="ABC transporter" evidence="4">
    <location>
        <begin position="18"/>
        <end position="252"/>
    </location>
</feature>
<dbReference type="InterPro" id="IPR003593">
    <property type="entry name" value="AAA+_ATPase"/>
</dbReference>
<gene>
    <name evidence="5" type="primary">modC</name>
    <name evidence="5" type="ORF">Dpo_9c00060</name>
</gene>
<dbReference type="InterPro" id="IPR003439">
    <property type="entry name" value="ABC_transporter-like_ATP-bd"/>
</dbReference>
<dbReference type="InterPro" id="IPR011868">
    <property type="entry name" value="ModC_ABC_ATP-bd"/>
</dbReference>
<protein>
    <submittedName>
        <fullName evidence="5">Molybdenum import ATP-binding protein ModC</fullName>
        <ecNumber evidence="5">3.6.3.29</ecNumber>
    </submittedName>
</protein>
<dbReference type="InterPro" id="IPR017871">
    <property type="entry name" value="ABC_transporter-like_CS"/>
</dbReference>
<dbReference type="GO" id="GO:0140359">
    <property type="term" value="F:ABC-type transporter activity"/>
    <property type="evidence" value="ECO:0007669"/>
    <property type="project" value="InterPro"/>
</dbReference>
<dbReference type="EMBL" id="APJX01000009">
    <property type="protein sequence ID" value="EMS78174.1"/>
    <property type="molecule type" value="Genomic_DNA"/>
</dbReference>
<evidence type="ECO:0000313" key="5">
    <source>
        <dbReference type="EMBL" id="EMS78174.1"/>
    </source>
</evidence>
<evidence type="ECO:0000259" key="4">
    <source>
        <dbReference type="PROSITE" id="PS50893"/>
    </source>
</evidence>
<dbReference type="SMART" id="SM00382">
    <property type="entry name" value="AAA"/>
    <property type="match status" value="1"/>
</dbReference>
<dbReference type="PANTHER" id="PTHR43514">
    <property type="entry name" value="ABC TRANSPORTER I FAMILY MEMBER 10"/>
    <property type="match status" value="1"/>
</dbReference>
<reference evidence="5 6" key="1">
    <citation type="journal article" date="2013" name="Genome Announc.">
        <title>Draft Genome Sequence of Desulfotignum phosphitoxidans DSM 13687 Strain FiPS-3.</title>
        <authorList>
            <person name="Poehlein A."/>
            <person name="Daniel R."/>
            <person name="Simeonova D.D."/>
        </authorList>
    </citation>
    <scope>NUCLEOTIDE SEQUENCE [LARGE SCALE GENOMIC DNA]</scope>
    <source>
        <strain evidence="5 6">DSM 13687</strain>
    </source>
</reference>
<name>S0FYD5_9BACT</name>
<dbReference type="EC" id="3.6.3.29" evidence="5"/>
<dbReference type="SUPFAM" id="SSF52540">
    <property type="entry name" value="P-loop containing nucleoside triphosphate hydrolases"/>
    <property type="match status" value="1"/>
</dbReference>
<dbReference type="GO" id="GO:0005524">
    <property type="term" value="F:ATP binding"/>
    <property type="evidence" value="ECO:0007669"/>
    <property type="project" value="UniProtKB-KW"/>
</dbReference>
<dbReference type="InterPro" id="IPR050334">
    <property type="entry name" value="Molybdenum_import_ModC"/>
</dbReference>
<dbReference type="Pfam" id="PF00005">
    <property type="entry name" value="ABC_tran"/>
    <property type="match status" value="1"/>
</dbReference>
<dbReference type="NCBIfam" id="TIGR02142">
    <property type="entry name" value="modC_ABC"/>
    <property type="match status" value="1"/>
</dbReference>
<dbReference type="GO" id="GO:0016887">
    <property type="term" value="F:ATP hydrolysis activity"/>
    <property type="evidence" value="ECO:0007669"/>
    <property type="project" value="InterPro"/>
</dbReference>
<dbReference type="PROSITE" id="PS50893">
    <property type="entry name" value="ABC_TRANSPORTER_2"/>
    <property type="match status" value="1"/>
</dbReference>
<evidence type="ECO:0000313" key="6">
    <source>
        <dbReference type="Proteomes" id="UP000014216"/>
    </source>
</evidence>
<dbReference type="Gene3D" id="3.40.50.300">
    <property type="entry name" value="P-loop containing nucleotide triphosphate hydrolases"/>
    <property type="match status" value="1"/>
</dbReference>
<keyword evidence="6" id="KW-1185">Reference proteome</keyword>
<evidence type="ECO:0000256" key="1">
    <source>
        <dbReference type="ARBA" id="ARBA00022741"/>
    </source>
</evidence>
<dbReference type="GO" id="GO:0016020">
    <property type="term" value="C:membrane"/>
    <property type="evidence" value="ECO:0007669"/>
    <property type="project" value="InterPro"/>
</dbReference>
<keyword evidence="1" id="KW-0547">Nucleotide-binding</keyword>
<dbReference type="GO" id="GO:0015098">
    <property type="term" value="F:molybdate ion transmembrane transporter activity"/>
    <property type="evidence" value="ECO:0007669"/>
    <property type="project" value="InterPro"/>
</dbReference>
<accession>S0FYD5</accession>